<gene>
    <name evidence="1" type="ORF">X802_00985</name>
</gene>
<accession>A0A0X1KN03</accession>
<proteinExistence type="predicted"/>
<dbReference type="STRING" id="1432656.X802_00985"/>
<dbReference type="Proteomes" id="UP000062043">
    <property type="component" value="Chromosome"/>
</dbReference>
<dbReference type="PATRIC" id="fig|1432656.3.peg.195"/>
<evidence type="ECO:0000313" key="2">
    <source>
        <dbReference type="Proteomes" id="UP000062043"/>
    </source>
</evidence>
<name>A0A0X1KN03_9EURY</name>
<dbReference type="KEGG" id="tgy:X802_00985"/>
<dbReference type="GeneID" id="27134237"/>
<dbReference type="RefSeq" id="WP_156961680.1">
    <property type="nucleotide sequence ID" value="NZ_CP007140.1"/>
</dbReference>
<sequence length="131" mass="14928">MEDVKIEIPIVVKYLGQNPLTEYIDKEITPGVVLKSEWIEFHKALDVPNIDHLKLIIDFTKDVAIPLIATILANKLTEKKSTGTISQVITVNIENVTINLIQQNPEEVRKTIESVLTRILQQNTTKRDTQR</sequence>
<reference evidence="1 2" key="1">
    <citation type="submission" date="2014-01" db="EMBL/GenBank/DDBJ databases">
        <title>Genome sequencing of Thermococcus guaymasensis.</title>
        <authorList>
            <person name="Zhang X."/>
            <person name="Alvare G."/>
            <person name="Fristensky B."/>
            <person name="Chen L."/>
            <person name="Suen T."/>
            <person name="Chen Q."/>
            <person name="Ma K."/>
        </authorList>
    </citation>
    <scope>NUCLEOTIDE SEQUENCE [LARGE SCALE GENOMIC DNA]</scope>
    <source>
        <strain evidence="1 2">DSM 11113</strain>
    </source>
</reference>
<dbReference type="AlphaFoldDB" id="A0A0X1KN03"/>
<keyword evidence="2" id="KW-1185">Reference proteome</keyword>
<dbReference type="EMBL" id="CP007140">
    <property type="protein sequence ID" value="AJC72628.1"/>
    <property type="molecule type" value="Genomic_DNA"/>
</dbReference>
<protein>
    <submittedName>
        <fullName evidence="1">Uncharacterized protein</fullName>
    </submittedName>
</protein>
<evidence type="ECO:0000313" key="1">
    <source>
        <dbReference type="EMBL" id="AJC72628.1"/>
    </source>
</evidence>
<organism evidence="1 2">
    <name type="scientific">Thermococcus guaymasensis DSM 11113</name>
    <dbReference type="NCBI Taxonomy" id="1432656"/>
    <lineage>
        <taxon>Archaea</taxon>
        <taxon>Methanobacteriati</taxon>
        <taxon>Methanobacteriota</taxon>
        <taxon>Thermococci</taxon>
        <taxon>Thermococcales</taxon>
        <taxon>Thermococcaceae</taxon>
        <taxon>Thermococcus</taxon>
    </lineage>
</organism>